<feature type="chain" id="PRO_5006589214" description="Secreted protein" evidence="1">
    <location>
        <begin position="19"/>
        <end position="65"/>
    </location>
</feature>
<name>A0A0S1MIL1_PHAPC</name>
<sequence>MVHLLLMSTFGSITIARAQPNALPRTPRPDPPLSSPPIWLSRLLNTWKVMALAQSFPMNKFMGFV</sequence>
<protein>
    <recommendedName>
        <fullName evidence="3">Secreted protein</fullName>
    </recommendedName>
</protein>
<evidence type="ECO:0000313" key="2">
    <source>
        <dbReference type="EMBL" id="ALL40721.1"/>
    </source>
</evidence>
<reference evidence="2" key="1">
    <citation type="submission" date="2015-07" db="EMBL/GenBank/DDBJ databases">
        <title>Elucidating the P. pachyrhizi secretome and potential effectors.</title>
        <authorList>
            <person name="de Carvalho M.C.C.G."/>
            <person name="Nascimento L.C."/>
            <person name="Darben L.M."/>
            <person name="Polizel-Podanosqui A.M."/>
            <person name="Lopes-Caitar V.S."/>
            <person name="Rocha C.S."/>
            <person name="Qi M."/>
            <person name="Carazolle M."/>
            <person name="Kuwahara M.K."/>
            <person name="Pereira G.A.G."/>
            <person name="Abdelnoor R.V."/>
            <person name="Whitham S.A."/>
            <person name="Marcelino-Guimaraes F.C."/>
        </authorList>
    </citation>
    <scope>NUCLEOTIDE SEQUENCE</scope>
</reference>
<organism evidence="2">
    <name type="scientific">Phakopsora pachyrhizi</name>
    <name type="common">Asian soybean rust disease fungus</name>
    <dbReference type="NCBI Taxonomy" id="170000"/>
    <lineage>
        <taxon>Eukaryota</taxon>
        <taxon>Fungi</taxon>
        <taxon>Dikarya</taxon>
        <taxon>Basidiomycota</taxon>
        <taxon>Pucciniomycotina</taxon>
        <taxon>Pucciniomycetes</taxon>
        <taxon>Pucciniales</taxon>
        <taxon>Phakopsoraceae</taxon>
        <taxon>Phakopsora</taxon>
    </lineage>
</organism>
<evidence type="ECO:0008006" key="3">
    <source>
        <dbReference type="Google" id="ProtNLM"/>
    </source>
</evidence>
<keyword evidence="1" id="KW-0732">Signal</keyword>
<dbReference type="AlphaFoldDB" id="A0A0S1MIL1"/>
<accession>A0A0S1MIL1</accession>
<dbReference type="EMBL" id="KT246630">
    <property type="protein sequence ID" value="ALL40721.1"/>
    <property type="molecule type" value="mRNA"/>
</dbReference>
<feature type="signal peptide" evidence="1">
    <location>
        <begin position="1"/>
        <end position="18"/>
    </location>
</feature>
<proteinExistence type="evidence at transcript level"/>
<evidence type="ECO:0000256" key="1">
    <source>
        <dbReference type="SAM" id="SignalP"/>
    </source>
</evidence>